<dbReference type="Proteomes" id="UP000799324">
    <property type="component" value="Unassembled WGS sequence"/>
</dbReference>
<evidence type="ECO:0000313" key="3">
    <source>
        <dbReference type="Proteomes" id="UP000799324"/>
    </source>
</evidence>
<reference evidence="2" key="1">
    <citation type="journal article" date="2020" name="Stud. Mycol.">
        <title>101 Dothideomycetes genomes: a test case for predicting lifestyles and emergence of pathogens.</title>
        <authorList>
            <person name="Haridas S."/>
            <person name="Albert R."/>
            <person name="Binder M."/>
            <person name="Bloem J."/>
            <person name="Labutti K."/>
            <person name="Salamov A."/>
            <person name="Andreopoulos B."/>
            <person name="Baker S."/>
            <person name="Barry K."/>
            <person name="Bills G."/>
            <person name="Bluhm B."/>
            <person name="Cannon C."/>
            <person name="Castanera R."/>
            <person name="Culley D."/>
            <person name="Daum C."/>
            <person name="Ezra D."/>
            <person name="Gonzalez J."/>
            <person name="Henrissat B."/>
            <person name="Kuo A."/>
            <person name="Liang C."/>
            <person name="Lipzen A."/>
            <person name="Lutzoni F."/>
            <person name="Magnuson J."/>
            <person name="Mondo S."/>
            <person name="Nolan M."/>
            <person name="Ohm R."/>
            <person name="Pangilinan J."/>
            <person name="Park H.-J."/>
            <person name="Ramirez L."/>
            <person name="Alfaro M."/>
            <person name="Sun H."/>
            <person name="Tritt A."/>
            <person name="Yoshinaga Y."/>
            <person name="Zwiers L.-H."/>
            <person name="Turgeon B."/>
            <person name="Goodwin S."/>
            <person name="Spatafora J."/>
            <person name="Crous P."/>
            <person name="Grigoriev I."/>
        </authorList>
    </citation>
    <scope>NUCLEOTIDE SEQUENCE</scope>
    <source>
        <strain evidence="2">CBS 122681</strain>
    </source>
</reference>
<dbReference type="InterPro" id="IPR039970">
    <property type="entry name" value="TF_Grauzone"/>
</dbReference>
<evidence type="ECO:0008006" key="4">
    <source>
        <dbReference type="Google" id="ProtNLM"/>
    </source>
</evidence>
<organism evidence="2 3">
    <name type="scientific">Lophiostoma macrostomum CBS 122681</name>
    <dbReference type="NCBI Taxonomy" id="1314788"/>
    <lineage>
        <taxon>Eukaryota</taxon>
        <taxon>Fungi</taxon>
        <taxon>Dikarya</taxon>
        <taxon>Ascomycota</taxon>
        <taxon>Pezizomycotina</taxon>
        <taxon>Dothideomycetes</taxon>
        <taxon>Pleosporomycetidae</taxon>
        <taxon>Pleosporales</taxon>
        <taxon>Lophiostomataceae</taxon>
        <taxon>Lophiostoma</taxon>
    </lineage>
</organism>
<dbReference type="OrthoDB" id="5388486at2759"/>
<dbReference type="PANTHER" id="PTHR23225">
    <property type="entry name" value="ZINC FINGER PROTEIN"/>
    <property type="match status" value="1"/>
</dbReference>
<gene>
    <name evidence="2" type="ORF">K491DRAFT_553482</name>
</gene>
<feature type="compositionally biased region" description="Basic and acidic residues" evidence="1">
    <location>
        <begin position="137"/>
        <end position="162"/>
    </location>
</feature>
<feature type="non-terminal residue" evidence="2">
    <location>
        <position position="411"/>
    </location>
</feature>
<evidence type="ECO:0000313" key="2">
    <source>
        <dbReference type="EMBL" id="KAF2662961.1"/>
    </source>
</evidence>
<dbReference type="AlphaFoldDB" id="A0A6A6TUF8"/>
<dbReference type="Gene3D" id="3.30.160.60">
    <property type="entry name" value="Classic Zinc Finger"/>
    <property type="match status" value="1"/>
</dbReference>
<accession>A0A6A6TUF8</accession>
<sequence>YEKEWQFADHSYRNGSSDSSSISGSSSSATPHEFRSPYPAQMTFHKSPLDFPREGTSYPTPDTMTDGGYPSELDISVSSNTINMKDIDLHRDEHDVVGEEQESMDAKPGFEYEQESLYHETEAAKEGNYEGYTDSFGQRDAESVEPMPGKEESDSDYHPDQKTRKRRSSASSRSSGRQSQRRRSRKGSASSTRTSANRVHKKPRGPHASPHASQNSTGTLKVEATTPRPFPCPLARYGCTSTFASKNEWKRHVSTQHIRLGFWRCDLCEVTVDKNDDRSVYHNDFNRKDLFTQHLRRMHAVPANRSVGENKVYPVNEDNLAAHQKRCYQNYRQTPPKSSCLFCEKDYAGHTSWDERMEHVGRHLEKENKGTILDITAWREDKELEQWLVQEGLIARDRDGHWNLGDGKPLR</sequence>
<dbReference type="EMBL" id="MU004288">
    <property type="protein sequence ID" value="KAF2662961.1"/>
    <property type="molecule type" value="Genomic_DNA"/>
</dbReference>
<proteinExistence type="predicted"/>
<feature type="compositionally biased region" description="Basic and acidic residues" evidence="1">
    <location>
        <begin position="104"/>
        <end position="128"/>
    </location>
</feature>
<dbReference type="PANTHER" id="PTHR23225:SF2">
    <property type="entry name" value="AT09679P-RELATED"/>
    <property type="match status" value="1"/>
</dbReference>
<feature type="region of interest" description="Disordered" evidence="1">
    <location>
        <begin position="1"/>
        <end position="71"/>
    </location>
</feature>
<evidence type="ECO:0000256" key="1">
    <source>
        <dbReference type="SAM" id="MobiDB-lite"/>
    </source>
</evidence>
<feature type="compositionally biased region" description="Low complexity" evidence="1">
    <location>
        <begin position="16"/>
        <end position="28"/>
    </location>
</feature>
<feature type="non-terminal residue" evidence="2">
    <location>
        <position position="1"/>
    </location>
</feature>
<feature type="region of interest" description="Disordered" evidence="1">
    <location>
        <begin position="89"/>
        <end position="224"/>
    </location>
</feature>
<keyword evidence="3" id="KW-1185">Reference proteome</keyword>
<feature type="compositionally biased region" description="Basic and acidic residues" evidence="1">
    <location>
        <begin position="1"/>
        <end position="12"/>
    </location>
</feature>
<feature type="compositionally biased region" description="Low complexity" evidence="1">
    <location>
        <begin position="169"/>
        <end position="178"/>
    </location>
</feature>
<name>A0A6A6TUF8_9PLEO</name>
<feature type="compositionally biased region" description="Low complexity" evidence="1">
    <location>
        <begin position="187"/>
        <end position="196"/>
    </location>
</feature>
<dbReference type="GO" id="GO:0003700">
    <property type="term" value="F:DNA-binding transcription factor activity"/>
    <property type="evidence" value="ECO:0007669"/>
    <property type="project" value="InterPro"/>
</dbReference>
<protein>
    <recommendedName>
        <fullName evidence="4">C2H2-type domain-containing protein</fullName>
    </recommendedName>
</protein>